<dbReference type="STRING" id="336983.ENSCANP00000026071"/>
<dbReference type="GO" id="GO:0003677">
    <property type="term" value="F:DNA binding"/>
    <property type="evidence" value="ECO:0007669"/>
    <property type="project" value="TreeGrafter"/>
</dbReference>
<protein>
    <recommendedName>
        <fullName evidence="3">DNA replication factor RFC1 C-terminal domain-containing protein</fullName>
    </recommendedName>
</protein>
<feature type="compositionally biased region" description="Acidic residues" evidence="2">
    <location>
        <begin position="99"/>
        <end position="110"/>
    </location>
</feature>
<dbReference type="GO" id="GO:0006260">
    <property type="term" value="P:DNA replication"/>
    <property type="evidence" value="ECO:0007669"/>
    <property type="project" value="UniProtKB-KW"/>
</dbReference>
<dbReference type="AlphaFoldDB" id="A0A2K5JB80"/>
<dbReference type="OMA" id="TMEISSW"/>
<dbReference type="Ensembl" id="ENSCANT00000049079.1">
    <property type="protein sequence ID" value="ENSCANP00000026071.1"/>
    <property type="gene ID" value="ENSCANG00000036462.1"/>
</dbReference>
<evidence type="ECO:0000256" key="1">
    <source>
        <dbReference type="ARBA" id="ARBA00022705"/>
    </source>
</evidence>
<reference evidence="4" key="2">
    <citation type="submission" date="2025-09" db="UniProtKB">
        <authorList>
            <consortium name="Ensembl"/>
        </authorList>
    </citation>
    <scope>IDENTIFICATION</scope>
</reference>
<feature type="domain" description="DNA replication factor RFC1 C-terminal" evidence="3">
    <location>
        <begin position="1"/>
        <end position="73"/>
    </location>
</feature>
<reference evidence="4" key="1">
    <citation type="submission" date="2025-08" db="UniProtKB">
        <authorList>
            <consortium name="Ensembl"/>
        </authorList>
    </citation>
    <scope>IDENTIFICATION</scope>
</reference>
<feature type="region of interest" description="Disordered" evidence="2">
    <location>
        <begin position="88"/>
        <end position="115"/>
    </location>
</feature>
<accession>A0A2K5JB80</accession>
<dbReference type="GO" id="GO:0005663">
    <property type="term" value="C:DNA replication factor C complex"/>
    <property type="evidence" value="ECO:0007669"/>
    <property type="project" value="InterPro"/>
</dbReference>
<dbReference type="GO" id="GO:0003689">
    <property type="term" value="F:DNA clamp loader activity"/>
    <property type="evidence" value="ECO:0007669"/>
    <property type="project" value="InterPro"/>
</dbReference>
<proteinExistence type="predicted"/>
<evidence type="ECO:0000313" key="5">
    <source>
        <dbReference type="Proteomes" id="UP000233080"/>
    </source>
</evidence>
<keyword evidence="5" id="KW-1185">Reference proteome</keyword>
<sequence length="136" mass="15475">MDYLSHLRDVLVQPLTSQGVDRVQDVIALMGSYYSMKEDFENIMEISSWGGKPSSFSKLDPKVKVAFTRAYNKGAHLTPYSLQAIKASRHSTSPSLDSEYNEELNEDDSQSDEKDQDAIETDISFFCVLLKIIFYF</sequence>
<evidence type="ECO:0000313" key="4">
    <source>
        <dbReference type="Ensembl" id="ENSCANP00000026071.1"/>
    </source>
</evidence>
<dbReference type="GO" id="GO:0005524">
    <property type="term" value="F:ATP binding"/>
    <property type="evidence" value="ECO:0007669"/>
    <property type="project" value="InterPro"/>
</dbReference>
<name>A0A2K5JB80_COLAP</name>
<dbReference type="InterPro" id="IPR013725">
    <property type="entry name" value="DNA_replication_fac_RFC1_C"/>
</dbReference>
<dbReference type="GO" id="GO:0061860">
    <property type="term" value="F:DNA clamp unloader activity"/>
    <property type="evidence" value="ECO:0007669"/>
    <property type="project" value="TreeGrafter"/>
</dbReference>
<organism evidence="4 5">
    <name type="scientific">Colobus angolensis palliatus</name>
    <name type="common">Peters' Angolan colobus</name>
    <dbReference type="NCBI Taxonomy" id="336983"/>
    <lineage>
        <taxon>Eukaryota</taxon>
        <taxon>Metazoa</taxon>
        <taxon>Chordata</taxon>
        <taxon>Craniata</taxon>
        <taxon>Vertebrata</taxon>
        <taxon>Euteleostomi</taxon>
        <taxon>Mammalia</taxon>
        <taxon>Eutheria</taxon>
        <taxon>Euarchontoglires</taxon>
        <taxon>Primates</taxon>
        <taxon>Haplorrhini</taxon>
        <taxon>Catarrhini</taxon>
        <taxon>Cercopithecidae</taxon>
        <taxon>Colobinae</taxon>
        <taxon>Colobus</taxon>
    </lineage>
</organism>
<evidence type="ECO:0000256" key="2">
    <source>
        <dbReference type="SAM" id="MobiDB-lite"/>
    </source>
</evidence>
<dbReference type="Pfam" id="PF08519">
    <property type="entry name" value="RFC1"/>
    <property type="match status" value="1"/>
</dbReference>
<dbReference type="GO" id="GO:0005634">
    <property type="term" value="C:nucleus"/>
    <property type="evidence" value="ECO:0007669"/>
    <property type="project" value="TreeGrafter"/>
</dbReference>
<dbReference type="PANTHER" id="PTHR23389:SF6">
    <property type="entry name" value="REPLICATION FACTOR C SUBUNIT 1"/>
    <property type="match status" value="1"/>
</dbReference>
<evidence type="ECO:0000259" key="3">
    <source>
        <dbReference type="Pfam" id="PF08519"/>
    </source>
</evidence>
<dbReference type="PANTHER" id="PTHR23389">
    <property type="entry name" value="CHROMOSOME TRANSMISSION FIDELITY FACTOR 18"/>
    <property type="match status" value="1"/>
</dbReference>
<keyword evidence="1" id="KW-0235">DNA replication</keyword>
<dbReference type="Proteomes" id="UP000233080">
    <property type="component" value="Unassembled WGS sequence"/>
</dbReference>